<accession>A0AAV7PXL1</accession>
<evidence type="ECO:0000256" key="1">
    <source>
        <dbReference type="SAM" id="Phobius"/>
    </source>
</evidence>
<organism evidence="2 3">
    <name type="scientific">Pleurodeles waltl</name>
    <name type="common">Iberian ribbed newt</name>
    <dbReference type="NCBI Taxonomy" id="8319"/>
    <lineage>
        <taxon>Eukaryota</taxon>
        <taxon>Metazoa</taxon>
        <taxon>Chordata</taxon>
        <taxon>Craniata</taxon>
        <taxon>Vertebrata</taxon>
        <taxon>Euteleostomi</taxon>
        <taxon>Amphibia</taxon>
        <taxon>Batrachia</taxon>
        <taxon>Caudata</taxon>
        <taxon>Salamandroidea</taxon>
        <taxon>Salamandridae</taxon>
        <taxon>Pleurodelinae</taxon>
        <taxon>Pleurodeles</taxon>
    </lineage>
</organism>
<comment type="caution">
    <text evidence="2">The sequence shown here is derived from an EMBL/GenBank/DDBJ whole genome shotgun (WGS) entry which is preliminary data.</text>
</comment>
<gene>
    <name evidence="2" type="ORF">NDU88_008768</name>
</gene>
<evidence type="ECO:0000313" key="2">
    <source>
        <dbReference type="EMBL" id="KAJ1130415.1"/>
    </source>
</evidence>
<keyword evidence="1" id="KW-0472">Membrane</keyword>
<name>A0AAV7PXL1_PLEWA</name>
<proteinExistence type="predicted"/>
<feature type="transmembrane region" description="Helical" evidence="1">
    <location>
        <begin position="37"/>
        <end position="56"/>
    </location>
</feature>
<keyword evidence="1" id="KW-0812">Transmembrane</keyword>
<reference evidence="2" key="1">
    <citation type="journal article" date="2022" name="bioRxiv">
        <title>Sequencing and chromosome-scale assembly of the giantPleurodeles waltlgenome.</title>
        <authorList>
            <person name="Brown T."/>
            <person name="Elewa A."/>
            <person name="Iarovenko S."/>
            <person name="Subramanian E."/>
            <person name="Araus A.J."/>
            <person name="Petzold A."/>
            <person name="Susuki M."/>
            <person name="Suzuki K.-i.T."/>
            <person name="Hayashi T."/>
            <person name="Toyoda A."/>
            <person name="Oliveira C."/>
            <person name="Osipova E."/>
            <person name="Leigh N.D."/>
            <person name="Simon A."/>
            <person name="Yun M.H."/>
        </authorList>
    </citation>
    <scope>NUCLEOTIDE SEQUENCE</scope>
    <source>
        <strain evidence="2">20211129_DDA</strain>
        <tissue evidence="2">Liver</tissue>
    </source>
</reference>
<sequence>MQDYIRPAGSDGCSVMAVAVLTVVGGGSSPSPAASDGWPLVLLLLAVVLVAVLAVVGRGSSPSPAASEG</sequence>
<dbReference type="EMBL" id="JANPWB010000011">
    <property type="protein sequence ID" value="KAJ1130415.1"/>
    <property type="molecule type" value="Genomic_DNA"/>
</dbReference>
<protein>
    <submittedName>
        <fullName evidence="2">Uncharacterized protein</fullName>
    </submittedName>
</protein>
<dbReference type="Proteomes" id="UP001066276">
    <property type="component" value="Chromosome 7"/>
</dbReference>
<keyword evidence="3" id="KW-1185">Reference proteome</keyword>
<feature type="transmembrane region" description="Helical" evidence="1">
    <location>
        <begin position="12"/>
        <end position="31"/>
    </location>
</feature>
<keyword evidence="1" id="KW-1133">Transmembrane helix</keyword>
<evidence type="ECO:0000313" key="3">
    <source>
        <dbReference type="Proteomes" id="UP001066276"/>
    </source>
</evidence>
<dbReference type="AlphaFoldDB" id="A0AAV7PXL1"/>